<feature type="short sequence motif" description="Histidine triad motif" evidence="2 3">
    <location>
        <begin position="116"/>
        <end position="120"/>
    </location>
</feature>
<evidence type="ECO:0000256" key="3">
    <source>
        <dbReference type="PROSITE-ProRule" id="PRU00464"/>
    </source>
</evidence>
<name>A0A409VK41_9AGAR</name>
<evidence type="ECO:0000256" key="1">
    <source>
        <dbReference type="PIRSR" id="PIRSR601310-1"/>
    </source>
</evidence>
<dbReference type="Pfam" id="PF04577">
    <property type="entry name" value="Glyco_transf_61"/>
    <property type="match status" value="1"/>
</dbReference>
<dbReference type="PRINTS" id="PR00332">
    <property type="entry name" value="HISTRIAD"/>
</dbReference>
<dbReference type="InterPro" id="IPR036265">
    <property type="entry name" value="HIT-like_sf"/>
</dbReference>
<gene>
    <name evidence="5" type="ORF">CVT26_009374</name>
</gene>
<dbReference type="PROSITE" id="PS51084">
    <property type="entry name" value="HIT_2"/>
    <property type="match status" value="1"/>
</dbReference>
<dbReference type="PANTHER" id="PTHR46648">
    <property type="entry name" value="HIT FAMILY PROTEIN 1"/>
    <property type="match status" value="1"/>
</dbReference>
<comment type="caution">
    <text evidence="5">The sequence shown here is derived from an EMBL/GenBank/DDBJ whole genome shotgun (WGS) entry which is preliminary data.</text>
</comment>
<reference evidence="5 6" key="1">
    <citation type="journal article" date="2018" name="Evol. Lett.">
        <title>Horizontal gene cluster transfer increased hallucinogenic mushroom diversity.</title>
        <authorList>
            <person name="Reynolds H.T."/>
            <person name="Vijayakumar V."/>
            <person name="Gluck-Thaler E."/>
            <person name="Korotkin H.B."/>
            <person name="Matheny P.B."/>
            <person name="Slot J.C."/>
        </authorList>
    </citation>
    <scope>NUCLEOTIDE SEQUENCE [LARGE SCALE GENOMIC DNA]</scope>
    <source>
        <strain evidence="5 6">SRW20</strain>
    </source>
</reference>
<dbReference type="AlphaFoldDB" id="A0A409VK41"/>
<dbReference type="GO" id="GO:0016757">
    <property type="term" value="F:glycosyltransferase activity"/>
    <property type="evidence" value="ECO:0007669"/>
    <property type="project" value="InterPro"/>
</dbReference>
<proteinExistence type="predicted"/>
<evidence type="ECO:0000256" key="2">
    <source>
        <dbReference type="PIRSR" id="PIRSR601310-3"/>
    </source>
</evidence>
<evidence type="ECO:0000313" key="5">
    <source>
        <dbReference type="EMBL" id="PPQ66613.1"/>
    </source>
</evidence>
<dbReference type="InParanoid" id="A0A409VK41"/>
<dbReference type="InterPro" id="IPR049625">
    <property type="entry name" value="Glyco_transf_61_cat"/>
</dbReference>
<dbReference type="InterPro" id="IPR039384">
    <property type="entry name" value="HINT"/>
</dbReference>
<keyword evidence="6" id="KW-1185">Reference proteome</keyword>
<sequence length="671" mass="75233">MTSFIIKAHEDRPVHPTWAADDAECAFCRIIRGELGASKVYETDKVIAILDILPLRRGHTLVIPKAHIPKLSDLPPELAGAVGEAVSKVANALTQALENSGLNVVCNQEYAQAVPHVHFHIIPAPKFGSSHGVESTDEAVGGKAPLTHREMVTLEGQARLGELDEDEAKELLDFRTLLTVKILPLVSSSHPSMAPAPPTRREVLLLAVLFFILLFSSGPASRVPLALLQDEQTHSPQRTTSNTSLADRFVPRPLDTRLTWGSSPPPETTIVAHVPGWTVFDKLYIYKGIVYIVTDHPSSIPDVRFIYSKALDIQPGDEAEAERLPTDEDIQVISTKAAKKLFGTTSARTIDDVTFLVNDPPQFITHYYHWSAELWYGFWRTYSSLDPSIPESGNTTLPPLRRILFNHLDNHHWRDYASMNQWVLRSSFPSVSLEFIDDWRDRAELGKPFVFERVVVADRSAAMLSFNYARYQRTAGAAFALPGSMSWWQPIRNNVVSFAGVDPNVGSGTSSRPVITYISRQNWGRRMLIPADHEKLVRELYKLRDEYGYEVNVVEAENMSRLEQIRLAARTTIMMGVHGNGLTSLLWMNPNPRSTVMEFFFPQGFAHDYEYTTRALGMVHFGFWNSDYFTSPGLPTPQYVEGFQGNSIPIDGEAVARLCVHRLSLNEEVDD</sequence>
<feature type="domain" description="HIT" evidence="4">
    <location>
        <begin position="26"/>
        <end position="132"/>
    </location>
</feature>
<dbReference type="SUPFAM" id="SSF54197">
    <property type="entry name" value="HIT-like"/>
    <property type="match status" value="1"/>
</dbReference>
<dbReference type="CDD" id="cd01277">
    <property type="entry name" value="HINT_subgroup"/>
    <property type="match status" value="1"/>
</dbReference>
<dbReference type="PANTHER" id="PTHR46648:SF1">
    <property type="entry name" value="ADENOSINE 5'-MONOPHOSPHORAMIDASE HNT1"/>
    <property type="match status" value="1"/>
</dbReference>
<protein>
    <recommendedName>
        <fullName evidence="4">HIT domain-containing protein</fullName>
    </recommendedName>
</protein>
<evidence type="ECO:0000313" key="6">
    <source>
        <dbReference type="Proteomes" id="UP000284706"/>
    </source>
</evidence>
<accession>A0A409VK41</accession>
<evidence type="ECO:0000259" key="4">
    <source>
        <dbReference type="PROSITE" id="PS51084"/>
    </source>
</evidence>
<dbReference type="STRING" id="231916.A0A409VK41"/>
<dbReference type="Gene3D" id="3.30.428.10">
    <property type="entry name" value="HIT-like"/>
    <property type="match status" value="1"/>
</dbReference>
<dbReference type="InterPro" id="IPR001310">
    <property type="entry name" value="Histidine_triad_HIT"/>
</dbReference>
<dbReference type="Proteomes" id="UP000284706">
    <property type="component" value="Unassembled WGS sequence"/>
</dbReference>
<feature type="active site" description="Tele-AMP-histidine intermediate" evidence="1">
    <location>
        <position position="118"/>
    </location>
</feature>
<dbReference type="OrthoDB" id="529273at2759"/>
<dbReference type="EMBL" id="NHYE01005626">
    <property type="protein sequence ID" value="PPQ66613.1"/>
    <property type="molecule type" value="Genomic_DNA"/>
</dbReference>
<dbReference type="InterPro" id="IPR011146">
    <property type="entry name" value="HIT-like"/>
</dbReference>
<dbReference type="Pfam" id="PF01230">
    <property type="entry name" value="HIT"/>
    <property type="match status" value="1"/>
</dbReference>
<organism evidence="5 6">
    <name type="scientific">Gymnopilus dilepis</name>
    <dbReference type="NCBI Taxonomy" id="231916"/>
    <lineage>
        <taxon>Eukaryota</taxon>
        <taxon>Fungi</taxon>
        <taxon>Dikarya</taxon>
        <taxon>Basidiomycota</taxon>
        <taxon>Agaricomycotina</taxon>
        <taxon>Agaricomycetes</taxon>
        <taxon>Agaricomycetidae</taxon>
        <taxon>Agaricales</taxon>
        <taxon>Agaricineae</taxon>
        <taxon>Hymenogastraceae</taxon>
        <taxon>Gymnopilus</taxon>
    </lineage>
</organism>
<dbReference type="GO" id="GO:0009117">
    <property type="term" value="P:nucleotide metabolic process"/>
    <property type="evidence" value="ECO:0007669"/>
    <property type="project" value="TreeGrafter"/>
</dbReference>